<reference evidence="1" key="1">
    <citation type="submission" date="2019-08" db="EMBL/GenBank/DDBJ databases">
        <authorList>
            <person name="Kucharzyk K."/>
            <person name="Murdoch R.W."/>
            <person name="Higgins S."/>
            <person name="Loffler F."/>
        </authorList>
    </citation>
    <scope>NUCLEOTIDE SEQUENCE</scope>
</reference>
<dbReference type="InterPro" id="IPR013783">
    <property type="entry name" value="Ig-like_fold"/>
</dbReference>
<sequence>MLGTSTIPASTEIIYYDITISSVQSDTSIVSGMNFSYLVETLPEDATISVSGASWLNVGGHLVYGTVTELGEYIITVTAYKDDLQVDTQTFTITVVSSLIFTSGPEAGRIVLEAE</sequence>
<evidence type="ECO:0000313" key="1">
    <source>
        <dbReference type="EMBL" id="MPN53902.1"/>
    </source>
</evidence>
<comment type="caution">
    <text evidence="1">The sequence shown here is derived from an EMBL/GenBank/DDBJ whole genome shotgun (WGS) entry which is preliminary data.</text>
</comment>
<gene>
    <name evidence="1" type="ORF">SDC9_201570</name>
</gene>
<organism evidence="1">
    <name type="scientific">bioreactor metagenome</name>
    <dbReference type="NCBI Taxonomy" id="1076179"/>
    <lineage>
        <taxon>unclassified sequences</taxon>
        <taxon>metagenomes</taxon>
        <taxon>ecological metagenomes</taxon>
    </lineage>
</organism>
<dbReference type="AlphaFoldDB" id="A0A645ISV8"/>
<dbReference type="Gene3D" id="2.60.40.10">
    <property type="entry name" value="Immunoglobulins"/>
    <property type="match status" value="1"/>
</dbReference>
<dbReference type="EMBL" id="VSSQ01121526">
    <property type="protein sequence ID" value="MPN53902.1"/>
    <property type="molecule type" value="Genomic_DNA"/>
</dbReference>
<accession>A0A645ISV8</accession>
<protein>
    <recommendedName>
        <fullName evidence="2">Dystroglycan-type cadherin-like domain-containing protein</fullName>
    </recommendedName>
</protein>
<name>A0A645ISV8_9ZZZZ</name>
<proteinExistence type="predicted"/>
<evidence type="ECO:0008006" key="2">
    <source>
        <dbReference type="Google" id="ProtNLM"/>
    </source>
</evidence>